<evidence type="ECO:0000313" key="1">
    <source>
        <dbReference type="EMBL" id="ORY21031.1"/>
    </source>
</evidence>
<comment type="caution">
    <text evidence="1">The sequence shown here is derived from an EMBL/GenBank/DDBJ whole genome shotgun (WGS) entry which is preliminary data.</text>
</comment>
<dbReference type="Proteomes" id="UP000193642">
    <property type="component" value="Unassembled WGS sequence"/>
</dbReference>
<organism evidence="1 2">
    <name type="scientific">Rhizoclosmatium globosum</name>
    <dbReference type="NCBI Taxonomy" id="329046"/>
    <lineage>
        <taxon>Eukaryota</taxon>
        <taxon>Fungi</taxon>
        <taxon>Fungi incertae sedis</taxon>
        <taxon>Chytridiomycota</taxon>
        <taxon>Chytridiomycota incertae sedis</taxon>
        <taxon>Chytridiomycetes</taxon>
        <taxon>Chytridiales</taxon>
        <taxon>Chytriomycetaceae</taxon>
        <taxon>Rhizoclosmatium</taxon>
    </lineage>
</organism>
<protein>
    <submittedName>
        <fullName evidence="1">Uncharacterized protein</fullName>
    </submittedName>
</protein>
<name>A0A1Y2AEP5_9FUNG</name>
<proteinExistence type="predicted"/>
<dbReference type="EMBL" id="MCGO01000216">
    <property type="protein sequence ID" value="ORY21031.1"/>
    <property type="molecule type" value="Genomic_DNA"/>
</dbReference>
<accession>A0A1Y2AEP5</accession>
<dbReference type="AlphaFoldDB" id="A0A1Y2AEP5"/>
<keyword evidence="2" id="KW-1185">Reference proteome</keyword>
<dbReference type="OrthoDB" id="2157756at2759"/>
<reference evidence="1 2" key="1">
    <citation type="submission" date="2016-07" db="EMBL/GenBank/DDBJ databases">
        <title>Pervasive Adenine N6-methylation of Active Genes in Fungi.</title>
        <authorList>
            <consortium name="DOE Joint Genome Institute"/>
            <person name="Mondo S.J."/>
            <person name="Dannebaum R.O."/>
            <person name="Kuo R.C."/>
            <person name="Labutti K."/>
            <person name="Haridas S."/>
            <person name="Kuo A."/>
            <person name="Salamov A."/>
            <person name="Ahrendt S.R."/>
            <person name="Lipzen A."/>
            <person name="Sullivan W."/>
            <person name="Andreopoulos W.B."/>
            <person name="Clum A."/>
            <person name="Lindquist E."/>
            <person name="Daum C."/>
            <person name="Ramamoorthy G.K."/>
            <person name="Gryganskyi A."/>
            <person name="Culley D."/>
            <person name="Magnuson J.K."/>
            <person name="James T.Y."/>
            <person name="O'Malley M.A."/>
            <person name="Stajich J.E."/>
            <person name="Spatafora J.W."/>
            <person name="Visel A."/>
            <person name="Grigoriev I.V."/>
        </authorList>
    </citation>
    <scope>NUCLEOTIDE SEQUENCE [LARGE SCALE GENOMIC DNA]</scope>
    <source>
        <strain evidence="1 2">JEL800</strain>
    </source>
</reference>
<sequence length="332" mass="37314">MILYSQEAGDTKVSRDLWEMLGYYDLVVYMDQCCGEGEDFDDDRLEPIPTTELDATEGLPTTVSKPLHPDDMVAMKKAKKAIIIMISAYSLSLMLRRLNAGVKDEFMESWKQAIALSKEDGRKLIVVYVPSGARSGHRITLTYNLFKTAPTQFLFTDLTPQDNLFYSHLKASIANPKFFENGAIFLFHCEHAYQIPANPDPSLRHPILHMLKGTDMQLFQSAVACDLQVFLKPVYGGFSNNEGPVYFVGNKFVHGGNSNQYEAKLDFLTNTLGGVQVKQSGDNVVWFGEAKNINLHEYMYYGNEASVEYVYSSAVLVVVIPAWKVRSGLIEE</sequence>
<evidence type="ECO:0000313" key="2">
    <source>
        <dbReference type="Proteomes" id="UP000193642"/>
    </source>
</evidence>
<gene>
    <name evidence="1" type="ORF">BCR33DRAFT_817092</name>
</gene>